<feature type="domain" description="Thioredoxin" evidence="1">
    <location>
        <begin position="10"/>
        <end position="102"/>
    </location>
</feature>
<proteinExistence type="predicted"/>
<dbReference type="SUPFAM" id="SSF52833">
    <property type="entry name" value="Thioredoxin-like"/>
    <property type="match status" value="1"/>
</dbReference>
<accession>A0A917UWI9</accession>
<evidence type="ECO:0000259" key="1">
    <source>
        <dbReference type="Pfam" id="PF00085"/>
    </source>
</evidence>
<dbReference type="InterPro" id="IPR036249">
    <property type="entry name" value="Thioredoxin-like_sf"/>
</dbReference>
<name>A0A917UWI9_9PSED</name>
<protein>
    <submittedName>
        <fullName evidence="2">Thiol reductase thioredoxin</fullName>
    </submittedName>
</protein>
<dbReference type="Pfam" id="PF00085">
    <property type="entry name" value="Thioredoxin"/>
    <property type="match status" value="1"/>
</dbReference>
<dbReference type="InterPro" id="IPR013766">
    <property type="entry name" value="Thioredoxin_domain"/>
</dbReference>
<organism evidence="2 3">
    <name type="scientific">Pseudomonas matsuisoli</name>
    <dbReference type="NCBI Taxonomy" id="1515666"/>
    <lineage>
        <taxon>Bacteria</taxon>
        <taxon>Pseudomonadati</taxon>
        <taxon>Pseudomonadota</taxon>
        <taxon>Gammaproteobacteria</taxon>
        <taxon>Pseudomonadales</taxon>
        <taxon>Pseudomonadaceae</taxon>
        <taxon>Pseudomonas</taxon>
    </lineage>
</organism>
<keyword evidence="3" id="KW-1185">Reference proteome</keyword>
<dbReference type="RefSeq" id="WP_188982557.1">
    <property type="nucleotide sequence ID" value="NZ_BMPO01000003.1"/>
</dbReference>
<dbReference type="EMBL" id="BMPO01000003">
    <property type="protein sequence ID" value="GGJ90461.1"/>
    <property type="molecule type" value="Genomic_DNA"/>
</dbReference>
<dbReference type="AlphaFoldDB" id="A0A917UWI9"/>
<sequence>MSFVREYLAEQASRSDIDSLKGAVILEFGTGWCGYCRAAQGPLEEAITQFPGAQHIKVEDGSGRPLGRSFRVKLWPTIIFLKDGVECERLVRPTGTAEIVKACESIS</sequence>
<dbReference type="Proteomes" id="UP000635983">
    <property type="component" value="Unassembled WGS sequence"/>
</dbReference>
<dbReference type="CDD" id="cd02947">
    <property type="entry name" value="TRX_family"/>
    <property type="match status" value="1"/>
</dbReference>
<comment type="caution">
    <text evidence="2">The sequence shown here is derived from an EMBL/GenBank/DDBJ whole genome shotgun (WGS) entry which is preliminary data.</text>
</comment>
<dbReference type="Gene3D" id="3.40.30.10">
    <property type="entry name" value="Glutaredoxin"/>
    <property type="match status" value="1"/>
</dbReference>
<reference evidence="2" key="2">
    <citation type="submission" date="2020-09" db="EMBL/GenBank/DDBJ databases">
        <authorList>
            <person name="Sun Q."/>
            <person name="Ohkuma M."/>
        </authorList>
    </citation>
    <scope>NUCLEOTIDE SEQUENCE</scope>
    <source>
        <strain evidence="2">JCM 30078</strain>
    </source>
</reference>
<reference evidence="2" key="1">
    <citation type="journal article" date="2014" name="Int. J. Syst. Evol. Microbiol.">
        <title>Complete genome sequence of Corynebacterium casei LMG S-19264T (=DSM 44701T), isolated from a smear-ripened cheese.</title>
        <authorList>
            <consortium name="US DOE Joint Genome Institute (JGI-PGF)"/>
            <person name="Walter F."/>
            <person name="Albersmeier A."/>
            <person name="Kalinowski J."/>
            <person name="Ruckert C."/>
        </authorList>
    </citation>
    <scope>NUCLEOTIDE SEQUENCE</scope>
    <source>
        <strain evidence="2">JCM 30078</strain>
    </source>
</reference>
<evidence type="ECO:0000313" key="3">
    <source>
        <dbReference type="Proteomes" id="UP000635983"/>
    </source>
</evidence>
<evidence type="ECO:0000313" key="2">
    <source>
        <dbReference type="EMBL" id="GGJ90461.1"/>
    </source>
</evidence>
<gene>
    <name evidence="2" type="primary">trxA</name>
    <name evidence="2" type="ORF">GCM10009304_15210</name>
</gene>